<dbReference type="Pfam" id="PF00266">
    <property type="entry name" value="Aminotran_5"/>
    <property type="match status" value="1"/>
</dbReference>
<reference evidence="8 9" key="1">
    <citation type="submission" date="2018-01" db="EMBL/GenBank/DDBJ databases">
        <title>Bacillus asahii Genome sequencing and assembly.</title>
        <authorList>
            <person name="Jiang H."/>
            <person name="Feng Y."/>
            <person name="Zhao F."/>
            <person name="Lin X."/>
        </authorList>
    </citation>
    <scope>NUCLEOTIDE SEQUENCE [LARGE SCALE GENOMIC DNA]</scope>
    <source>
        <strain evidence="8 9">OM18</strain>
    </source>
</reference>
<dbReference type="InterPro" id="IPR000192">
    <property type="entry name" value="Aminotrans_V_dom"/>
</dbReference>
<dbReference type="Proteomes" id="UP000283095">
    <property type="component" value="Chromosome"/>
</dbReference>
<dbReference type="PIRSF" id="PIRSF005572">
    <property type="entry name" value="NifS"/>
    <property type="match status" value="1"/>
</dbReference>
<evidence type="ECO:0000256" key="5">
    <source>
        <dbReference type="ARBA" id="ARBA00023004"/>
    </source>
</evidence>
<evidence type="ECO:0000256" key="3">
    <source>
        <dbReference type="ARBA" id="ARBA00022723"/>
    </source>
</evidence>
<keyword evidence="3" id="KW-0479">Metal-binding</keyword>
<proteinExistence type="inferred from homology"/>
<dbReference type="AlphaFoldDB" id="A0A3T0KWM7"/>
<dbReference type="NCBIfam" id="NF002806">
    <property type="entry name" value="PRK02948.1"/>
    <property type="match status" value="1"/>
</dbReference>
<dbReference type="GO" id="GO:0051536">
    <property type="term" value="F:iron-sulfur cluster binding"/>
    <property type="evidence" value="ECO:0007669"/>
    <property type="project" value="UniProtKB-KW"/>
</dbReference>
<dbReference type="InterPro" id="IPR015424">
    <property type="entry name" value="PyrdxlP-dep_Trfase"/>
</dbReference>
<comment type="cofactor">
    <cofactor evidence="1">
        <name>pyridoxal 5'-phosphate</name>
        <dbReference type="ChEBI" id="CHEBI:597326"/>
    </cofactor>
</comment>
<keyword evidence="5" id="KW-0408">Iron</keyword>
<dbReference type="Gene3D" id="3.90.1150.10">
    <property type="entry name" value="Aspartate Aminotransferase, domain 1"/>
    <property type="match status" value="1"/>
</dbReference>
<dbReference type="EMBL" id="CP026095">
    <property type="protein sequence ID" value="AZV44729.1"/>
    <property type="molecule type" value="Genomic_DNA"/>
</dbReference>
<dbReference type="PANTHER" id="PTHR11601">
    <property type="entry name" value="CYSTEINE DESULFURYLASE FAMILY MEMBER"/>
    <property type="match status" value="1"/>
</dbReference>
<evidence type="ECO:0000313" key="9">
    <source>
        <dbReference type="Proteomes" id="UP000283095"/>
    </source>
</evidence>
<evidence type="ECO:0000256" key="6">
    <source>
        <dbReference type="ARBA" id="ARBA00023014"/>
    </source>
</evidence>
<keyword evidence="4" id="KW-0663">Pyridoxal phosphate</keyword>
<dbReference type="PANTHER" id="PTHR11601:SF50">
    <property type="entry name" value="CYSTEINE DESULFURASE ISCS 2-RELATED"/>
    <property type="match status" value="1"/>
</dbReference>
<dbReference type="InterPro" id="IPR016454">
    <property type="entry name" value="Cysteine_dSase"/>
</dbReference>
<dbReference type="Gene3D" id="3.40.640.10">
    <property type="entry name" value="Type I PLP-dependent aspartate aminotransferase-like (Major domain)"/>
    <property type="match status" value="1"/>
</dbReference>
<evidence type="ECO:0000256" key="1">
    <source>
        <dbReference type="ARBA" id="ARBA00001933"/>
    </source>
</evidence>
<feature type="domain" description="Aminotransferase class V" evidence="7">
    <location>
        <begin position="3"/>
        <end position="362"/>
    </location>
</feature>
<dbReference type="GO" id="GO:0046872">
    <property type="term" value="F:metal ion binding"/>
    <property type="evidence" value="ECO:0007669"/>
    <property type="project" value="UniProtKB-KW"/>
</dbReference>
<evidence type="ECO:0000256" key="4">
    <source>
        <dbReference type="ARBA" id="ARBA00022898"/>
    </source>
</evidence>
<evidence type="ECO:0000256" key="2">
    <source>
        <dbReference type="ARBA" id="ARBA00006490"/>
    </source>
</evidence>
<dbReference type="SUPFAM" id="SSF53383">
    <property type="entry name" value="PLP-dependent transferases"/>
    <property type="match status" value="1"/>
</dbReference>
<evidence type="ECO:0000313" key="8">
    <source>
        <dbReference type="EMBL" id="AZV44729.1"/>
    </source>
</evidence>
<dbReference type="InterPro" id="IPR015422">
    <property type="entry name" value="PyrdxlP-dep_Trfase_small"/>
</dbReference>
<dbReference type="Gene3D" id="1.10.260.50">
    <property type="match status" value="1"/>
</dbReference>
<accession>A0A3T0KWM7</accession>
<dbReference type="InterPro" id="IPR015421">
    <property type="entry name" value="PyrdxlP-dep_Trfase_major"/>
</dbReference>
<protein>
    <submittedName>
        <fullName evidence="8">Cysteine desulfurase</fullName>
    </submittedName>
</protein>
<keyword evidence="6" id="KW-0411">Iron-sulfur</keyword>
<organism evidence="8 9">
    <name type="scientific">Peribacillus asahii</name>
    <dbReference type="NCBI Taxonomy" id="228899"/>
    <lineage>
        <taxon>Bacteria</taxon>
        <taxon>Bacillati</taxon>
        <taxon>Bacillota</taxon>
        <taxon>Bacilli</taxon>
        <taxon>Bacillales</taxon>
        <taxon>Bacillaceae</taxon>
        <taxon>Peribacillus</taxon>
    </lineage>
</organism>
<evidence type="ECO:0000259" key="7">
    <source>
        <dbReference type="Pfam" id="PF00266"/>
    </source>
</evidence>
<name>A0A3T0KWM7_9BACI</name>
<comment type="similarity">
    <text evidence="2">Belongs to the class-V pyridoxal-phosphate-dependent aminotransferase family. NifS/IscS subfamily.</text>
</comment>
<sequence length="380" mass="41381">MMIYLDNSATTKPYPEVIESFVKVSTDYFGNPSSLHGIGTQAEKLLSTARKQIADLLKVKSAEVFFTSGGTEGNNLAIKGAALANQNRGKHIITTSIEHPSVMEAFQVLSEQGFAVTYLPVDATGRVSVVDLEKALREDTILVSIMHVNNEVGSIQPIAEIGELLKHYPQILFHVDHVQGIGKVDLSLADAGIDLCTISGHKLHGLKGTGVLYIRQGVRIAPLFSGGNQESQFRSGTENVAGIVALAKAMRISLTNCMLYTHKLKEIRTVFYHGLQEIDGVQVNSPVDGAPHIINFSVPGLKSEVLLHELETEGVYVSTTSACSSKKRTASKTVLEMYRNQERAESVIRISTSFHNEIEEAKQAIDAIGRAVAKLEKVMR</sequence>
<dbReference type="GO" id="GO:0031071">
    <property type="term" value="F:cysteine desulfurase activity"/>
    <property type="evidence" value="ECO:0007669"/>
    <property type="project" value="UniProtKB-ARBA"/>
</dbReference>
<gene>
    <name evidence="8" type="primary">iscS</name>
    <name evidence="8" type="ORF">BAOM_4122</name>
</gene>
<dbReference type="FunFam" id="3.40.640.10:FF:000084">
    <property type="entry name" value="IscS-like cysteine desulfurase"/>
    <property type="match status" value="1"/>
</dbReference>
<dbReference type="KEGG" id="pasa:BAOM_4122"/>